<dbReference type="Proteomes" id="UP001295794">
    <property type="component" value="Unassembled WGS sequence"/>
</dbReference>
<feature type="compositionally biased region" description="Polar residues" evidence="1">
    <location>
        <begin position="202"/>
        <end position="211"/>
    </location>
</feature>
<keyword evidence="2" id="KW-0812">Transmembrane</keyword>
<organism evidence="3 4">
    <name type="scientific">Mycena citricolor</name>
    <dbReference type="NCBI Taxonomy" id="2018698"/>
    <lineage>
        <taxon>Eukaryota</taxon>
        <taxon>Fungi</taxon>
        <taxon>Dikarya</taxon>
        <taxon>Basidiomycota</taxon>
        <taxon>Agaricomycotina</taxon>
        <taxon>Agaricomycetes</taxon>
        <taxon>Agaricomycetidae</taxon>
        <taxon>Agaricales</taxon>
        <taxon>Marasmiineae</taxon>
        <taxon>Mycenaceae</taxon>
        <taxon>Mycena</taxon>
    </lineage>
</organism>
<evidence type="ECO:0000256" key="2">
    <source>
        <dbReference type="SAM" id="Phobius"/>
    </source>
</evidence>
<name>A0AAD2HZQ3_9AGAR</name>
<evidence type="ECO:0008006" key="5">
    <source>
        <dbReference type="Google" id="ProtNLM"/>
    </source>
</evidence>
<evidence type="ECO:0000313" key="3">
    <source>
        <dbReference type="EMBL" id="CAK5284760.1"/>
    </source>
</evidence>
<keyword evidence="2" id="KW-0472">Membrane</keyword>
<keyword evidence="2" id="KW-1133">Transmembrane helix</keyword>
<comment type="caution">
    <text evidence="3">The sequence shown here is derived from an EMBL/GenBank/DDBJ whole genome shotgun (WGS) entry which is preliminary data.</text>
</comment>
<accession>A0AAD2HZQ3</accession>
<keyword evidence="4" id="KW-1185">Reference proteome</keyword>
<feature type="transmembrane region" description="Helical" evidence="2">
    <location>
        <begin position="86"/>
        <end position="106"/>
    </location>
</feature>
<gene>
    <name evidence="3" type="ORF">MYCIT1_LOCUS38207</name>
</gene>
<protein>
    <recommendedName>
        <fullName evidence="5">Transmembrane protein</fullName>
    </recommendedName>
</protein>
<sequence>MNPNDVRHNIMHDRSLVNAHTRAVGTAEYRSLEHETSTPASSLITAVPNIVIDQGRTLNQREVQELSVEDESILQIRSGSAVPSTVLAPLLGVLTVCLAVPVFVLWHRKIYQATYSAKRLSNFDHEQAPRLRTAPVHSEIRPPAPVQATGPCARGDDAPTRARGTSSVPARDLELPSDGSAPPPIEGVSRAVVVDRLTTPVSCGEITNTGPEGTRPSDIDPETPLEFGTVTPFPYTERVQRAGPREKPRAGEIPASLIQDNAANSQHSLGATGGVVTVSAHSEAAAPPPISNAVSEITAELQVRLADMEARFRIIESAADGGMNPPPAYE</sequence>
<dbReference type="EMBL" id="CAVNYO010000480">
    <property type="protein sequence ID" value="CAK5284760.1"/>
    <property type="molecule type" value="Genomic_DNA"/>
</dbReference>
<dbReference type="AlphaFoldDB" id="A0AAD2HZQ3"/>
<evidence type="ECO:0000256" key="1">
    <source>
        <dbReference type="SAM" id="MobiDB-lite"/>
    </source>
</evidence>
<proteinExistence type="predicted"/>
<reference evidence="3" key="1">
    <citation type="submission" date="2023-11" db="EMBL/GenBank/DDBJ databases">
        <authorList>
            <person name="De Vega J J."/>
            <person name="De Vega J J."/>
        </authorList>
    </citation>
    <scope>NUCLEOTIDE SEQUENCE</scope>
</reference>
<feature type="region of interest" description="Disordered" evidence="1">
    <location>
        <begin position="133"/>
        <end position="186"/>
    </location>
</feature>
<evidence type="ECO:0000313" key="4">
    <source>
        <dbReference type="Proteomes" id="UP001295794"/>
    </source>
</evidence>
<feature type="region of interest" description="Disordered" evidence="1">
    <location>
        <begin position="202"/>
        <end position="230"/>
    </location>
</feature>